<evidence type="ECO:0000313" key="3">
    <source>
        <dbReference type="Proteomes" id="UP000227088"/>
    </source>
</evidence>
<accession>A0A1Y5HRW4</accession>
<dbReference type="InterPro" id="IPR027417">
    <property type="entry name" value="P-loop_NTPase"/>
</dbReference>
<protein>
    <submittedName>
        <fullName evidence="2">Cobalamin biosynthesis protein CobQ</fullName>
    </submittedName>
</protein>
<feature type="domain" description="AAA" evidence="1">
    <location>
        <begin position="1"/>
        <end position="180"/>
    </location>
</feature>
<sequence length="266" mass="29893">MRIWSIANQKGGVGKTTSVVSLGGLLAERGARVLLIDLDPHGSLTSYFRYDPDSLETSLYDLFFNQRCKDLDFIHKVICPTSRKGVDLLPATTALATLERQVSGQDGMGLVLAKTLAQLWDDYDYALLDTPPILGVLLVNALAACQRLVIPTQTEHLALKGLERMVHTLKMVMSSQNRQLPYTIVPTLFDRRTHASMTTLKEMRQLYPDHVWQEAIPIDTKLRDASHEGLFPNEMDSLSRGVRAYRHLLAELDQGQEVKHERTIAQ</sequence>
<reference evidence="3" key="1">
    <citation type="journal article" date="2017" name="Proc. Natl. Acad. Sci. U.S.A.">
        <title>Simulation of Deepwater Horizon oil plume reveals substrate specialization within a complex community of hydrocarbon degraders.</title>
        <authorList>
            <person name="Hu P."/>
            <person name="Dubinsky E.A."/>
            <person name="Probst A.J."/>
            <person name="Wang J."/>
            <person name="Sieber C.M.K."/>
            <person name="Tom L.M."/>
            <person name="Gardinali P."/>
            <person name="Banfield J.F."/>
            <person name="Atlas R.M."/>
            <person name="Andersen G.L."/>
        </authorList>
    </citation>
    <scope>NUCLEOTIDE SEQUENCE [LARGE SCALE GENOMIC DNA]</scope>
</reference>
<dbReference type="Gene3D" id="3.40.50.300">
    <property type="entry name" value="P-loop containing nucleotide triphosphate hydrolases"/>
    <property type="match status" value="1"/>
</dbReference>
<organism evidence="2 3">
    <name type="scientific">Oleispira antarctica</name>
    <dbReference type="NCBI Taxonomy" id="188908"/>
    <lineage>
        <taxon>Bacteria</taxon>
        <taxon>Pseudomonadati</taxon>
        <taxon>Pseudomonadota</taxon>
        <taxon>Gammaproteobacteria</taxon>
        <taxon>Oceanospirillales</taxon>
        <taxon>Oceanospirillaceae</taxon>
        <taxon>Oleispira</taxon>
    </lineage>
</organism>
<dbReference type="Proteomes" id="UP000227088">
    <property type="component" value="Unassembled WGS sequence"/>
</dbReference>
<evidence type="ECO:0000259" key="1">
    <source>
        <dbReference type="Pfam" id="PF13614"/>
    </source>
</evidence>
<dbReference type="InterPro" id="IPR025669">
    <property type="entry name" value="AAA_dom"/>
</dbReference>
<name>A0A1Y5HRW4_OLEAN</name>
<dbReference type="PANTHER" id="PTHR13696:SF69">
    <property type="entry name" value="PLASMID PARTITIONING PROTEIN-RELATED"/>
    <property type="match status" value="1"/>
</dbReference>
<gene>
    <name evidence="2" type="ORF">A9R00_10395</name>
</gene>
<comment type="caution">
    <text evidence="2">The sequence shown here is derived from an EMBL/GenBank/DDBJ whole genome shotgun (WGS) entry which is preliminary data.</text>
</comment>
<dbReference type="InterPro" id="IPR050678">
    <property type="entry name" value="DNA_Partitioning_ATPase"/>
</dbReference>
<proteinExistence type="predicted"/>
<dbReference type="SUPFAM" id="SSF52540">
    <property type="entry name" value="P-loop containing nucleoside triphosphate hydrolases"/>
    <property type="match status" value="1"/>
</dbReference>
<dbReference type="Pfam" id="PF13614">
    <property type="entry name" value="AAA_31"/>
    <property type="match status" value="1"/>
</dbReference>
<dbReference type="PANTHER" id="PTHR13696">
    <property type="entry name" value="P-LOOP CONTAINING NUCLEOSIDE TRIPHOSPHATE HYDROLASE"/>
    <property type="match status" value="1"/>
</dbReference>
<dbReference type="EMBL" id="MABE01000604">
    <property type="protein sequence ID" value="OUS38513.1"/>
    <property type="molecule type" value="Genomic_DNA"/>
</dbReference>
<evidence type="ECO:0000313" key="2">
    <source>
        <dbReference type="EMBL" id="OUS38513.1"/>
    </source>
</evidence>
<dbReference type="AlphaFoldDB" id="A0A1Y5HRW4"/>
<dbReference type="CDD" id="cd02042">
    <property type="entry name" value="ParAB_family"/>
    <property type="match status" value="1"/>
</dbReference>